<proteinExistence type="predicted"/>
<dbReference type="AlphaFoldDB" id="A0A6I2R4N7"/>
<reference evidence="1 2" key="1">
    <citation type="journal article" date="2019" name="Nat. Med.">
        <title>A library of human gut bacterial isolates paired with longitudinal multiomics data enables mechanistic microbiome research.</title>
        <authorList>
            <person name="Poyet M."/>
            <person name="Groussin M."/>
            <person name="Gibbons S.M."/>
            <person name="Avila-Pacheco J."/>
            <person name="Jiang X."/>
            <person name="Kearney S.M."/>
            <person name="Perrotta A.R."/>
            <person name="Berdy B."/>
            <person name="Zhao S."/>
            <person name="Lieberman T.D."/>
            <person name="Swanson P.K."/>
            <person name="Smith M."/>
            <person name="Roesemann S."/>
            <person name="Alexander J.E."/>
            <person name="Rich S.A."/>
            <person name="Livny J."/>
            <person name="Vlamakis H."/>
            <person name="Clish C."/>
            <person name="Bullock K."/>
            <person name="Deik A."/>
            <person name="Scott J."/>
            <person name="Pierce K.A."/>
            <person name="Xavier R.J."/>
            <person name="Alm E.J."/>
        </authorList>
    </citation>
    <scope>NUCLEOTIDE SEQUENCE [LARGE SCALE GENOMIC DNA]</scope>
    <source>
        <strain evidence="1 2">BIOML-A2</strain>
    </source>
</reference>
<dbReference type="Proteomes" id="UP000434475">
    <property type="component" value="Unassembled WGS sequence"/>
</dbReference>
<dbReference type="RefSeq" id="WP_108981807.1">
    <property type="nucleotide sequence ID" value="NZ_JAQLWY010000020.1"/>
</dbReference>
<protein>
    <submittedName>
        <fullName evidence="1">Uncharacterized protein</fullName>
    </submittedName>
</protein>
<comment type="caution">
    <text evidence="1">The sequence shown here is derived from an EMBL/GenBank/DDBJ whole genome shotgun (WGS) entry which is preliminary data.</text>
</comment>
<gene>
    <name evidence="1" type="ORF">GKE97_10530</name>
</gene>
<accession>A0A6I2R4N7</accession>
<dbReference type="EMBL" id="WKPR01000009">
    <property type="protein sequence ID" value="MSB19950.1"/>
    <property type="molecule type" value="Genomic_DNA"/>
</dbReference>
<evidence type="ECO:0000313" key="2">
    <source>
        <dbReference type="Proteomes" id="UP000434475"/>
    </source>
</evidence>
<organism evidence="1 2">
    <name type="scientific">Flavonifractor plautii</name>
    <name type="common">Fusobacterium plautii</name>
    <dbReference type="NCBI Taxonomy" id="292800"/>
    <lineage>
        <taxon>Bacteria</taxon>
        <taxon>Bacillati</taxon>
        <taxon>Bacillota</taxon>
        <taxon>Clostridia</taxon>
        <taxon>Eubacteriales</taxon>
        <taxon>Oscillospiraceae</taxon>
        <taxon>Flavonifractor</taxon>
    </lineage>
</organism>
<sequence>MSMNYHFVNREKKAQVEQLKKLLETEREGLFQRLGKFGEENPLAMGNIEDIVFALRPAMTSSNVQSWDDDMEIGIATSTKFYWGANNGFSSLDDVEQFQKEHPECVIENEYGDDLSFADFKKSVKDLGRG</sequence>
<name>A0A6I2R4N7_FLAPL</name>
<evidence type="ECO:0000313" key="1">
    <source>
        <dbReference type="EMBL" id="MSB19950.1"/>
    </source>
</evidence>